<gene>
    <name evidence="2" type="ORF">MQP27_28540</name>
</gene>
<dbReference type="PANTHER" id="PTHR43245">
    <property type="entry name" value="BIFUNCTIONAL POLYMYXIN RESISTANCE PROTEIN ARNA"/>
    <property type="match status" value="1"/>
</dbReference>
<dbReference type="Proteomes" id="UP001165269">
    <property type="component" value="Unassembled WGS sequence"/>
</dbReference>
<reference evidence="2" key="1">
    <citation type="submission" date="2022-03" db="EMBL/GenBank/DDBJ databases">
        <title>Streptomyces 7R015 and 7R016 isolated from Barleria lupulina in Thailand.</title>
        <authorList>
            <person name="Kanchanasin P."/>
            <person name="Phongsopitanun W."/>
            <person name="Tanasupawat S."/>
        </authorList>
    </citation>
    <scope>NUCLEOTIDE SEQUENCE</scope>
    <source>
        <strain evidence="2">7R015</strain>
    </source>
</reference>
<dbReference type="InterPro" id="IPR050177">
    <property type="entry name" value="Lipid_A_modif_metabolic_enz"/>
</dbReference>
<dbReference type="PANTHER" id="PTHR43245:SF13">
    <property type="entry name" value="UDP-D-APIOSE_UDP-D-XYLOSE SYNTHASE 2"/>
    <property type="match status" value="1"/>
</dbReference>
<name>A0ABS9YCS2_9ACTN</name>
<protein>
    <submittedName>
        <fullName evidence="2">NAD(P)-dependent oxidoreductase</fullName>
    </submittedName>
</protein>
<dbReference type="Pfam" id="PF01370">
    <property type="entry name" value="Epimerase"/>
    <property type="match status" value="1"/>
</dbReference>
<dbReference type="RefSeq" id="WP_242768813.1">
    <property type="nucleotide sequence ID" value="NZ_JALDAY010000009.1"/>
</dbReference>
<dbReference type="InterPro" id="IPR036291">
    <property type="entry name" value="NAD(P)-bd_dom_sf"/>
</dbReference>
<sequence length="315" mass="32885">MTAADASHVAVIGGTGFLGRHIRARLGDGGGQVLSVARRAASDGPSVALDVCAAPPAELADVLVEHRATVVVNAAGAVWDHTGRGLEESNVVLVEKVRDALAKVPWRVRLVQLGTVFEYARPAEGEYLDENAPLRPSTPYGRTKLRGSEIVLDATRAGLLDGVVLRTTTCLGPGMPEPSLLGRVTRVLREAAARGGPAVVRLAPLTARRDVVDCRDLADAVAAAARAPVVGRALNIGGGRAVAVRELVDLVVAVSGVPATIVEEETATGRSAGVDWLAVGIRAAERLLGWRPRHDLTSTAEAVWAGIPDQRHGRA</sequence>
<keyword evidence="3" id="KW-1185">Reference proteome</keyword>
<evidence type="ECO:0000313" key="3">
    <source>
        <dbReference type="Proteomes" id="UP001165269"/>
    </source>
</evidence>
<comment type="caution">
    <text evidence="2">The sequence shown here is derived from an EMBL/GenBank/DDBJ whole genome shotgun (WGS) entry which is preliminary data.</text>
</comment>
<organism evidence="2 3">
    <name type="scientific">Streptomyces cylindrosporus</name>
    <dbReference type="NCBI Taxonomy" id="2927583"/>
    <lineage>
        <taxon>Bacteria</taxon>
        <taxon>Bacillati</taxon>
        <taxon>Actinomycetota</taxon>
        <taxon>Actinomycetes</taxon>
        <taxon>Kitasatosporales</taxon>
        <taxon>Streptomycetaceae</taxon>
        <taxon>Streptomyces</taxon>
    </lineage>
</organism>
<dbReference type="Gene3D" id="3.40.50.720">
    <property type="entry name" value="NAD(P)-binding Rossmann-like Domain"/>
    <property type="match status" value="1"/>
</dbReference>
<dbReference type="SUPFAM" id="SSF51735">
    <property type="entry name" value="NAD(P)-binding Rossmann-fold domains"/>
    <property type="match status" value="1"/>
</dbReference>
<accession>A0ABS9YCS2</accession>
<proteinExistence type="predicted"/>
<evidence type="ECO:0000259" key="1">
    <source>
        <dbReference type="Pfam" id="PF01370"/>
    </source>
</evidence>
<evidence type="ECO:0000313" key="2">
    <source>
        <dbReference type="EMBL" id="MCI3275037.1"/>
    </source>
</evidence>
<feature type="domain" description="NAD-dependent epimerase/dehydratase" evidence="1">
    <location>
        <begin position="9"/>
        <end position="237"/>
    </location>
</feature>
<dbReference type="InterPro" id="IPR001509">
    <property type="entry name" value="Epimerase_deHydtase"/>
</dbReference>
<dbReference type="EMBL" id="JALDAY010000009">
    <property type="protein sequence ID" value="MCI3275037.1"/>
    <property type="molecule type" value="Genomic_DNA"/>
</dbReference>